<evidence type="ECO:0000313" key="1">
    <source>
        <dbReference type="EMBL" id="ACU76892.1"/>
    </source>
</evidence>
<gene>
    <name evidence="1" type="ordered locus">Caci_8069</name>
</gene>
<proteinExistence type="predicted"/>
<dbReference type="KEGG" id="cai:Caci_8069"/>
<dbReference type="AlphaFoldDB" id="C7QH42"/>
<dbReference type="Proteomes" id="UP000000851">
    <property type="component" value="Chromosome"/>
</dbReference>
<dbReference type="HOGENOM" id="CLU_219016_0_0_11"/>
<sequence length="37" mass="4212">MNFQPYELQAAHTRLNDLRKQAANARLARTAKASRKA</sequence>
<dbReference type="InParanoid" id="C7QH42"/>
<accession>C7QH42</accession>
<evidence type="ECO:0000313" key="2">
    <source>
        <dbReference type="Proteomes" id="UP000000851"/>
    </source>
</evidence>
<organism evidence="1 2">
    <name type="scientific">Catenulispora acidiphila (strain DSM 44928 / JCM 14897 / NBRC 102108 / NRRL B-24433 / ID139908)</name>
    <dbReference type="NCBI Taxonomy" id="479433"/>
    <lineage>
        <taxon>Bacteria</taxon>
        <taxon>Bacillati</taxon>
        <taxon>Actinomycetota</taxon>
        <taxon>Actinomycetes</taxon>
        <taxon>Catenulisporales</taxon>
        <taxon>Catenulisporaceae</taxon>
        <taxon>Catenulispora</taxon>
    </lineage>
</organism>
<keyword evidence="2" id="KW-1185">Reference proteome</keyword>
<name>C7QH42_CATAD</name>
<reference evidence="1 2" key="1">
    <citation type="journal article" date="2009" name="Stand. Genomic Sci.">
        <title>Complete genome sequence of Catenulispora acidiphila type strain (ID 139908).</title>
        <authorList>
            <person name="Copeland A."/>
            <person name="Lapidus A."/>
            <person name="Glavina Del Rio T."/>
            <person name="Nolan M."/>
            <person name="Lucas S."/>
            <person name="Chen F."/>
            <person name="Tice H."/>
            <person name="Cheng J.F."/>
            <person name="Bruce D."/>
            <person name="Goodwin L."/>
            <person name="Pitluck S."/>
            <person name="Mikhailova N."/>
            <person name="Pati A."/>
            <person name="Ivanova N."/>
            <person name="Mavromatis K."/>
            <person name="Chen A."/>
            <person name="Palaniappan K."/>
            <person name="Chain P."/>
            <person name="Land M."/>
            <person name="Hauser L."/>
            <person name="Chang Y.J."/>
            <person name="Jeffries C.D."/>
            <person name="Chertkov O."/>
            <person name="Brettin T."/>
            <person name="Detter J.C."/>
            <person name="Han C."/>
            <person name="Ali Z."/>
            <person name="Tindall B.J."/>
            <person name="Goker M."/>
            <person name="Bristow J."/>
            <person name="Eisen J.A."/>
            <person name="Markowitz V."/>
            <person name="Hugenholtz P."/>
            <person name="Kyrpides N.C."/>
            <person name="Klenk H.P."/>
        </authorList>
    </citation>
    <scope>NUCLEOTIDE SEQUENCE [LARGE SCALE GENOMIC DNA]</scope>
    <source>
        <strain evidence="2">DSM 44928 / JCM 14897 / NBRC 102108 / NRRL B-24433 / ID139908</strain>
    </source>
</reference>
<protein>
    <submittedName>
        <fullName evidence="1">Uncharacterized protein</fullName>
    </submittedName>
</protein>
<dbReference type="EMBL" id="CP001700">
    <property type="protein sequence ID" value="ACU76892.1"/>
    <property type="molecule type" value="Genomic_DNA"/>
</dbReference>